<evidence type="ECO:0000256" key="4">
    <source>
        <dbReference type="ARBA" id="ARBA00023136"/>
    </source>
</evidence>
<dbReference type="InterPro" id="IPR037213">
    <property type="entry name" value="Run_dom_sf"/>
</dbReference>
<evidence type="ECO:0000256" key="3">
    <source>
        <dbReference type="ARBA" id="ARBA00022737"/>
    </source>
</evidence>
<evidence type="ECO:0000313" key="11">
    <source>
        <dbReference type="EMBL" id="KFD64116.1"/>
    </source>
</evidence>
<feature type="domain" description="PLAT" evidence="8">
    <location>
        <begin position="999"/>
        <end position="1113"/>
    </location>
</feature>
<dbReference type="SUPFAM" id="SSF49723">
    <property type="entry name" value="Lipase/lipooxygenase domain (PLAT/LH2 domain)"/>
    <property type="match status" value="1"/>
</dbReference>
<proteinExistence type="inferred from homology"/>
<dbReference type="GO" id="GO:0005085">
    <property type="term" value="F:guanyl-nucleotide exchange factor activity"/>
    <property type="evidence" value="ECO:0007669"/>
    <property type="project" value="InterPro"/>
</dbReference>
<feature type="compositionally biased region" description="Basic and acidic residues" evidence="6">
    <location>
        <begin position="143"/>
        <end position="153"/>
    </location>
</feature>
<dbReference type="Pfam" id="PF03456">
    <property type="entry name" value="uDENN"/>
    <property type="match status" value="1"/>
</dbReference>
<dbReference type="PROSITE" id="PS50826">
    <property type="entry name" value="RUN"/>
    <property type="match status" value="2"/>
</dbReference>
<dbReference type="CDD" id="cd17678">
    <property type="entry name" value="RUN2_DENND5"/>
    <property type="match status" value="1"/>
</dbReference>
<dbReference type="InterPro" id="IPR005113">
    <property type="entry name" value="uDENN_dom"/>
</dbReference>
<keyword evidence="7" id="KW-0812">Transmembrane</keyword>
<comment type="similarity">
    <text evidence="2">Belongs to the RAB6IP1 family.</text>
</comment>
<evidence type="ECO:0000256" key="5">
    <source>
        <dbReference type="PROSITE-ProRule" id="PRU00152"/>
    </source>
</evidence>
<feature type="transmembrane region" description="Helical" evidence="7">
    <location>
        <begin position="1488"/>
        <end position="1506"/>
    </location>
</feature>
<dbReference type="InterPro" id="IPR005112">
    <property type="entry name" value="dDENN_dom"/>
</dbReference>
<dbReference type="InterPro" id="IPR001024">
    <property type="entry name" value="PLAT/LH2_dom"/>
</dbReference>
<dbReference type="Pfam" id="PF02759">
    <property type="entry name" value="RUN"/>
    <property type="match status" value="2"/>
</dbReference>
<name>A0A085N3S0_9BILA</name>
<dbReference type="SMART" id="SM00593">
    <property type="entry name" value="RUN"/>
    <property type="match status" value="2"/>
</dbReference>
<dbReference type="Gene3D" id="3.40.50.11500">
    <property type="match status" value="1"/>
</dbReference>
<dbReference type="InterPro" id="IPR047278">
    <property type="entry name" value="DEN5A/B"/>
</dbReference>
<dbReference type="EMBL" id="KL367561">
    <property type="protein sequence ID" value="KFD64116.1"/>
    <property type="molecule type" value="Genomic_DNA"/>
</dbReference>
<evidence type="ECO:0000259" key="10">
    <source>
        <dbReference type="PROSITE" id="PS50826"/>
    </source>
</evidence>
<evidence type="ECO:0008006" key="12">
    <source>
        <dbReference type="Google" id="ProtNLM"/>
    </source>
</evidence>
<sequence>MESNFVDYFMIGGLDSASEDIEEWCLDNSTNEFKSPIDKSYVPSVLSYYPKERRGRLFAEEVLLLCLPKGVRFRTQKTVTTEPSFHTFVCVRSDGSRIYGGVLTFYELVVDDRIIVRMQALHNNYLRELTATTNRTCADPPEDPLRHYRRDDGGPSFGSHTLPRRGRLRQQKCLSFYDSNCDELYVSKCLVLITGLPIVSACESLLRALLDVSSGRSEVPLPLESYVYWMLHELPLPPPGRSLKASLVGRDIVFQYPGTDELPFFDYPIAEVLTQISVDSFLKVYTCILLERQVLFCSKDLQRLMLFAETFQILLFPFRWQHVYVPILPCTQVLFLEAPFPFIMGLCYDDSIPENVFELNMCVVDIDFDRVELPEEVPLLPDRTELISQLTESLYHSSEYTGWNLAFRQKDGKSNDHRFSRSFDDDSLNVKCVEKPTAGVPPLDMKGGGTSRRLLLPLNVLNESESVARVTAIAKKAGVDINIELLQKELEDNTAYQQSSHCRCYFKHMRLNSFVREVFLNRFLTVLFSYDHFIIGCADRASFVSNRDSMQNFDKVSFLSDQPQSQVPFLAAFLETQMFTSFIDSKIISAWESPDPNLRLFDARLNRLRSQHGDSIVRTPTCDSVVHAVPSVNEITDRELHMDYQVPPPHPLGAEDSIVRGKPSKQGQFHFPLLDGDLLEDQLKDRKKGSPWKQRYKYFGVDSASVETSKDAHSPSASYQATIDPTILTASQVSLFTHKKSKIVEKLVREAQAKTKRLLVEKLGREAVSLGHSKLSIGGVEENTLVASLCDVIERIWSHGSRRKRGKSALWAYLLEYNEKRNKKTSTDPLRAQGLASMSLGNVSRFGHRLAHSTTWSHLPFLYRAEGHSRGSADRMRSSSAEPLARDQSGFKSHDVHQHVLLPSLPTSIDYDLSHVMKMVDIKTEIGYARAFIRLALERKLLYKHLKSLLECESQLESMYDPYAFLMHDEEKEQFLYHVLSLNAAEFYCFTSTFNQTKITYEVQLVFSGGSRFIFPLGQLSICFVLTGSLNRTGLITVTKNVASFTFEHKNLGVLSTLRIGQDLSNASSSSSVKWYLEHAIIRDQVTGRTYKFSCGRWFGREMDDGSLERLLIAEPLPLSISNGIKSPQRSRSPCSPRRQRCDNPRKLIQLVQQQIGDAVNRIVKHFYPCDNEHTSLTHLLCGEKGLVSCLNDAFLVGLRSTRAHASQFSLRQMYPWDFIESFACCSAEKGKRRPIDCKKYECWLDGMSKNEKTQGVDDTPFIMNYCKQVVEKVNRNPTVGKDGKFKTFVLLALRSHLLSSVVSTMACSPVAAKMYDEISFFRIHDCALFLTDLLLSLDDFNFDLDEALIGDLNRSTFHIGVLESHGSGMQFRRVGSALFFALMSSLIVFVNKILLTDYGFPSVFILAAAQAFSTVAFITAGKLFSKNSSDMYSFEKVRKLFPLPIFFALNLVSGLASTSALKHSPNVHTTSEIFLNIHNDRYRFERLTKVSMALLVVGAAIAGLSDISFNAYAYLLVLFNNLMTSSSTVCTKMKLDAKRATKNDVLLLNSAFSFPLLTGVAWLKHDFYNLLSFDHWSSVQFILLLMCSCFGAYLLNLSTILCTEHNTPLTTACVGVSKVGSAGGPILGATHSFLEHSSYLHFNDTSQRLPVFMVKLHWHTCEHAWSTTVHIPSFRAHGDYFTSPLSHVLRPSGISIINLQGAFAFCSCSRL</sequence>
<dbReference type="InterPro" id="IPR037516">
    <property type="entry name" value="Tripartite_DENN"/>
</dbReference>
<dbReference type="InterPro" id="IPR036392">
    <property type="entry name" value="PLAT/LH2_dom_sf"/>
</dbReference>
<dbReference type="InterPro" id="IPR001194">
    <property type="entry name" value="cDENN_dom"/>
</dbReference>
<dbReference type="GO" id="GO:0016020">
    <property type="term" value="C:membrane"/>
    <property type="evidence" value="ECO:0007669"/>
    <property type="project" value="UniProtKB-SubCell"/>
</dbReference>
<feature type="region of interest" description="Disordered" evidence="6">
    <location>
        <begin position="140"/>
        <end position="163"/>
    </location>
</feature>
<dbReference type="InterPro" id="IPR004012">
    <property type="entry name" value="Run_dom"/>
</dbReference>
<dbReference type="PROSITE" id="PS50095">
    <property type="entry name" value="PLAT"/>
    <property type="match status" value="1"/>
</dbReference>
<comment type="caution">
    <text evidence="5">Lacks conserved residue(s) required for the propagation of feature annotation.</text>
</comment>
<dbReference type="PROSITE" id="PS50211">
    <property type="entry name" value="DENN"/>
    <property type="match status" value="1"/>
</dbReference>
<dbReference type="GO" id="GO:0031267">
    <property type="term" value="F:small GTPase binding"/>
    <property type="evidence" value="ECO:0007669"/>
    <property type="project" value="InterPro"/>
</dbReference>
<keyword evidence="4 7" id="KW-0472">Membrane</keyword>
<dbReference type="SMART" id="SM00801">
    <property type="entry name" value="dDENN"/>
    <property type="match status" value="1"/>
</dbReference>
<feature type="transmembrane region" description="Helical" evidence="7">
    <location>
        <begin position="1512"/>
        <end position="1534"/>
    </location>
</feature>
<dbReference type="Pfam" id="PF03455">
    <property type="entry name" value="dDENN"/>
    <property type="match status" value="1"/>
</dbReference>
<evidence type="ECO:0000259" key="8">
    <source>
        <dbReference type="PROSITE" id="PS50095"/>
    </source>
</evidence>
<feature type="transmembrane region" description="Helical" evidence="7">
    <location>
        <begin position="1441"/>
        <end position="1462"/>
    </location>
</feature>
<dbReference type="Gene3D" id="1.20.58.900">
    <property type="match status" value="3"/>
</dbReference>
<dbReference type="Gene3D" id="2.60.60.20">
    <property type="entry name" value="PLAT/LH2 domain"/>
    <property type="match status" value="1"/>
</dbReference>
<evidence type="ECO:0000256" key="7">
    <source>
        <dbReference type="SAM" id="Phobius"/>
    </source>
</evidence>
<dbReference type="SMART" id="SM00799">
    <property type="entry name" value="DENN"/>
    <property type="match status" value="1"/>
</dbReference>
<organism evidence="11">
    <name type="scientific">Trichuris suis</name>
    <name type="common">pig whipworm</name>
    <dbReference type="NCBI Taxonomy" id="68888"/>
    <lineage>
        <taxon>Eukaryota</taxon>
        <taxon>Metazoa</taxon>
        <taxon>Ecdysozoa</taxon>
        <taxon>Nematoda</taxon>
        <taxon>Enoplea</taxon>
        <taxon>Dorylaimia</taxon>
        <taxon>Trichinellida</taxon>
        <taxon>Trichuridae</taxon>
        <taxon>Trichuris</taxon>
    </lineage>
</organism>
<feature type="transmembrane region" description="Helical" evidence="7">
    <location>
        <begin position="1375"/>
        <end position="1396"/>
    </location>
</feature>
<evidence type="ECO:0000256" key="6">
    <source>
        <dbReference type="SAM" id="MobiDB-lite"/>
    </source>
</evidence>
<evidence type="ECO:0000259" key="9">
    <source>
        <dbReference type="PROSITE" id="PS50211"/>
    </source>
</evidence>
<reference evidence="11" key="1">
    <citation type="journal article" date="2014" name="Nat. Genet.">
        <title>Genome and transcriptome of the porcine whipworm Trichuris suis.</title>
        <authorList>
            <person name="Jex A.R."/>
            <person name="Nejsum P."/>
            <person name="Schwarz E.M."/>
            <person name="Hu L."/>
            <person name="Young N.D."/>
            <person name="Hall R.S."/>
            <person name="Korhonen P.K."/>
            <person name="Liao S."/>
            <person name="Thamsborg S."/>
            <person name="Xia J."/>
            <person name="Xu P."/>
            <person name="Wang S."/>
            <person name="Scheerlinck J.P."/>
            <person name="Hofmann A."/>
            <person name="Sternberg P.W."/>
            <person name="Wang J."/>
            <person name="Gasser R.B."/>
        </authorList>
    </citation>
    <scope>NUCLEOTIDE SEQUENCE [LARGE SCALE GENOMIC DNA]</scope>
    <source>
        <strain evidence="11">DCEP-RM93F</strain>
    </source>
</reference>
<feature type="transmembrane region" description="Helical" evidence="7">
    <location>
        <begin position="1546"/>
        <end position="1564"/>
    </location>
</feature>
<feature type="domain" description="RUN" evidence="10">
    <location>
        <begin position="1178"/>
        <end position="1350"/>
    </location>
</feature>
<dbReference type="SMART" id="SM00800">
    <property type="entry name" value="uDENN"/>
    <property type="match status" value="1"/>
</dbReference>
<feature type="transmembrane region" description="Helical" evidence="7">
    <location>
        <begin position="1576"/>
        <end position="1596"/>
    </location>
</feature>
<feature type="domain" description="UDENN" evidence="9">
    <location>
        <begin position="22"/>
        <end position="593"/>
    </location>
</feature>
<protein>
    <recommendedName>
        <fullName evidence="12">UDENN domain-containing protein</fullName>
    </recommendedName>
</protein>
<dbReference type="PANTHER" id="PTHR46070:SF1">
    <property type="entry name" value="PINSTRIPE, ISOFORM A"/>
    <property type="match status" value="1"/>
</dbReference>
<dbReference type="PANTHER" id="PTHR46070">
    <property type="entry name" value="PINSTRIPE, ISOFORM A"/>
    <property type="match status" value="1"/>
</dbReference>
<evidence type="ECO:0000256" key="1">
    <source>
        <dbReference type="ARBA" id="ARBA00004370"/>
    </source>
</evidence>
<accession>A0A085N3S0</accession>
<dbReference type="Proteomes" id="UP000030758">
    <property type="component" value="Unassembled WGS sequence"/>
</dbReference>
<keyword evidence="3" id="KW-0677">Repeat</keyword>
<dbReference type="InterPro" id="IPR043153">
    <property type="entry name" value="DENN_C"/>
</dbReference>
<gene>
    <name evidence="11" type="ORF">M514_04687</name>
</gene>
<dbReference type="Pfam" id="PF02141">
    <property type="entry name" value="DENN"/>
    <property type="match status" value="1"/>
</dbReference>
<evidence type="ECO:0000256" key="2">
    <source>
        <dbReference type="ARBA" id="ARBA00006664"/>
    </source>
</evidence>
<comment type="subcellular location">
    <subcellularLocation>
        <location evidence="1">Membrane</location>
    </subcellularLocation>
</comment>
<feature type="transmembrane region" description="Helical" evidence="7">
    <location>
        <begin position="1403"/>
        <end position="1421"/>
    </location>
</feature>
<feature type="domain" description="RUN" evidence="10">
    <location>
        <begin position="780"/>
        <end position="997"/>
    </location>
</feature>
<keyword evidence="7" id="KW-1133">Transmembrane helix</keyword>
<dbReference type="SUPFAM" id="SSF140741">
    <property type="entry name" value="RUN domain-like"/>
    <property type="match status" value="2"/>
</dbReference>